<dbReference type="eggNOG" id="COG0456">
    <property type="taxonomic scope" value="Bacteria"/>
</dbReference>
<dbReference type="Gene3D" id="3.40.630.30">
    <property type="match status" value="1"/>
</dbReference>
<gene>
    <name evidence="2" type="ordered locus">Sgly_2690</name>
</gene>
<protein>
    <submittedName>
        <fullName evidence="2">(SSU ribosomal protein S18P)-alanine acetyltransferase</fullName>
        <ecNumber evidence="2">2.3.1.128</ecNumber>
    </submittedName>
</protein>
<accession>F0SXA3</accession>
<dbReference type="PROSITE" id="PS51186">
    <property type="entry name" value="GNAT"/>
    <property type="match status" value="1"/>
</dbReference>
<proteinExistence type="predicted"/>
<organism evidence="2 3">
    <name type="scientific">Syntrophobotulus glycolicus (strain DSM 8271 / FlGlyR)</name>
    <dbReference type="NCBI Taxonomy" id="645991"/>
    <lineage>
        <taxon>Bacteria</taxon>
        <taxon>Bacillati</taxon>
        <taxon>Bacillota</taxon>
        <taxon>Clostridia</taxon>
        <taxon>Eubacteriales</taxon>
        <taxon>Desulfitobacteriaceae</taxon>
        <taxon>Syntrophobotulus</taxon>
    </lineage>
</organism>
<dbReference type="KEGG" id="sgy:Sgly_2690"/>
<reference evidence="2 3" key="1">
    <citation type="journal article" date="2011" name="Stand. Genomic Sci.">
        <title>Complete genome sequence of Syntrophobotulus glycolicus type strain (FlGlyR).</title>
        <authorList>
            <person name="Han C."/>
            <person name="Mwirichia R."/>
            <person name="Chertkov O."/>
            <person name="Held B."/>
            <person name="Lapidus A."/>
            <person name="Nolan M."/>
            <person name="Lucas S."/>
            <person name="Hammon N."/>
            <person name="Deshpande S."/>
            <person name="Cheng J.F."/>
            <person name="Tapia R."/>
            <person name="Goodwin L."/>
            <person name="Pitluck S."/>
            <person name="Huntemann M."/>
            <person name="Liolios K."/>
            <person name="Ivanova N."/>
            <person name="Pagani I."/>
            <person name="Mavromatis K."/>
            <person name="Ovchinikova G."/>
            <person name="Pati A."/>
            <person name="Chen A."/>
            <person name="Palaniappan K."/>
            <person name="Land M."/>
            <person name="Hauser L."/>
            <person name="Brambilla E.M."/>
            <person name="Rohde M."/>
            <person name="Spring S."/>
            <person name="Sikorski J."/>
            <person name="Goker M."/>
            <person name="Woyke T."/>
            <person name="Bristow J."/>
            <person name="Eisen J.A."/>
            <person name="Markowitz V."/>
            <person name="Hugenholtz P."/>
            <person name="Kyrpides N.C."/>
            <person name="Klenk H.P."/>
            <person name="Detter J.C."/>
        </authorList>
    </citation>
    <scope>NUCLEOTIDE SEQUENCE [LARGE SCALE GENOMIC DNA]</scope>
    <source>
        <strain evidence="3">DSM 8271 / FlGlyR</strain>
    </source>
</reference>
<dbReference type="InterPro" id="IPR000182">
    <property type="entry name" value="GNAT_dom"/>
</dbReference>
<evidence type="ECO:0000259" key="1">
    <source>
        <dbReference type="PROSITE" id="PS51186"/>
    </source>
</evidence>
<evidence type="ECO:0000313" key="2">
    <source>
        <dbReference type="EMBL" id="ADY56963.1"/>
    </source>
</evidence>
<dbReference type="InterPro" id="IPR006464">
    <property type="entry name" value="AcTrfase_RimI/Ard1"/>
</dbReference>
<dbReference type="CDD" id="cd04301">
    <property type="entry name" value="NAT_SF"/>
    <property type="match status" value="1"/>
</dbReference>
<dbReference type="InterPro" id="IPR050276">
    <property type="entry name" value="MshD_Acetyltransferase"/>
</dbReference>
<dbReference type="EMBL" id="CP002547">
    <property type="protein sequence ID" value="ADY56963.1"/>
    <property type="molecule type" value="Genomic_DNA"/>
</dbReference>
<dbReference type="PANTHER" id="PTHR43617">
    <property type="entry name" value="L-AMINO ACID N-ACETYLTRANSFERASE"/>
    <property type="match status" value="1"/>
</dbReference>
<dbReference type="EC" id="2.3.1.128" evidence="2"/>
<name>F0SXA3_SYNGF</name>
<dbReference type="NCBIfam" id="TIGR01575">
    <property type="entry name" value="rimI"/>
    <property type="match status" value="1"/>
</dbReference>
<keyword evidence="2" id="KW-0689">Ribosomal protein</keyword>
<evidence type="ECO:0000313" key="3">
    <source>
        <dbReference type="Proteomes" id="UP000007488"/>
    </source>
</evidence>
<keyword evidence="2" id="KW-0687">Ribonucleoprotein</keyword>
<keyword evidence="2" id="KW-0012">Acyltransferase</keyword>
<dbReference type="PANTHER" id="PTHR43617:SF20">
    <property type="entry name" value="N-ALPHA-ACETYLTRANSFERASE RIMI"/>
    <property type="match status" value="1"/>
</dbReference>
<reference evidence="3" key="2">
    <citation type="submission" date="2011-02" db="EMBL/GenBank/DDBJ databases">
        <title>The complete genome of Syntrophobotulus glycolicus DSM 8271.</title>
        <authorList>
            <person name="Lucas S."/>
            <person name="Copeland A."/>
            <person name="Lapidus A."/>
            <person name="Bruce D."/>
            <person name="Goodwin L."/>
            <person name="Pitluck S."/>
            <person name="Kyrpides N."/>
            <person name="Mavromatis K."/>
            <person name="Pagani I."/>
            <person name="Ivanova N."/>
            <person name="Mikhailova N."/>
            <person name="Chertkov O."/>
            <person name="Held B."/>
            <person name="Detter J.C."/>
            <person name="Tapia R."/>
            <person name="Han C."/>
            <person name="Land M."/>
            <person name="Hauser L."/>
            <person name="Markowitz V."/>
            <person name="Cheng J.-F."/>
            <person name="Hugenholtz P."/>
            <person name="Woyke T."/>
            <person name="Wu D."/>
            <person name="Spring S."/>
            <person name="Schroeder M."/>
            <person name="Brambilla E."/>
            <person name="Klenk H.-P."/>
            <person name="Eisen J.A."/>
        </authorList>
    </citation>
    <scope>NUCLEOTIDE SEQUENCE [LARGE SCALE GENOMIC DNA]</scope>
    <source>
        <strain evidence="3">DSM 8271 / FlGlyR</strain>
    </source>
</reference>
<dbReference type="RefSeq" id="WP_013625783.1">
    <property type="nucleotide sequence ID" value="NC_015172.1"/>
</dbReference>
<dbReference type="HOGENOM" id="CLU_013985_23_3_9"/>
<dbReference type="STRING" id="645991.Sgly_2690"/>
<keyword evidence="2" id="KW-0808">Transferase</keyword>
<keyword evidence="3" id="KW-1185">Reference proteome</keyword>
<sequence length="163" mass="18733">MDQTELGSIPAEGKRLHGMIRPLTLEDISKVVEIEEASFPTPWKAESFRSELVDNYLARYFGLELDGLMIGYMGLWNVMGEGHITNIAVSPAYRGQGWGEYLLKTVMETLKRTEHMSRVTLEVRVSNYTAQKLYTKLGFRPAGFRRKYYTDNREDALIMWASL</sequence>
<dbReference type="AlphaFoldDB" id="F0SXA3"/>
<dbReference type="GO" id="GO:0008080">
    <property type="term" value="F:N-acetyltransferase activity"/>
    <property type="evidence" value="ECO:0007669"/>
    <property type="project" value="InterPro"/>
</dbReference>
<dbReference type="Proteomes" id="UP000007488">
    <property type="component" value="Chromosome"/>
</dbReference>
<dbReference type="InterPro" id="IPR016181">
    <property type="entry name" value="Acyl_CoA_acyltransferase"/>
</dbReference>
<feature type="domain" description="N-acetyltransferase" evidence="1">
    <location>
        <begin position="18"/>
        <end position="163"/>
    </location>
</feature>
<dbReference type="Pfam" id="PF00583">
    <property type="entry name" value="Acetyltransf_1"/>
    <property type="match status" value="1"/>
</dbReference>
<dbReference type="GO" id="GO:0005840">
    <property type="term" value="C:ribosome"/>
    <property type="evidence" value="ECO:0007669"/>
    <property type="project" value="UniProtKB-KW"/>
</dbReference>
<dbReference type="SUPFAM" id="SSF55729">
    <property type="entry name" value="Acyl-CoA N-acyltransferases (Nat)"/>
    <property type="match status" value="1"/>
</dbReference>